<evidence type="ECO:0000256" key="2">
    <source>
        <dbReference type="ARBA" id="ARBA00022448"/>
    </source>
</evidence>
<dbReference type="Proteomes" id="UP000295573">
    <property type="component" value="Unassembled WGS sequence"/>
</dbReference>
<dbReference type="GO" id="GO:1901982">
    <property type="term" value="F:maltose binding"/>
    <property type="evidence" value="ECO:0007669"/>
    <property type="project" value="TreeGrafter"/>
</dbReference>
<dbReference type="InterPro" id="IPR006059">
    <property type="entry name" value="SBP"/>
</dbReference>
<feature type="chain" id="PRO_5038707986" evidence="4">
    <location>
        <begin position="19"/>
        <end position="428"/>
    </location>
</feature>
<dbReference type="GO" id="GO:0015768">
    <property type="term" value="P:maltose transport"/>
    <property type="evidence" value="ECO:0007669"/>
    <property type="project" value="TreeGrafter"/>
</dbReference>
<dbReference type="CDD" id="cd13585">
    <property type="entry name" value="PBP2_TMBP_like"/>
    <property type="match status" value="1"/>
</dbReference>
<dbReference type="PANTHER" id="PTHR30061:SF50">
    <property type="entry name" value="MALTOSE_MALTODEXTRIN-BINDING PERIPLASMIC PROTEIN"/>
    <property type="match status" value="1"/>
</dbReference>
<evidence type="ECO:0000313" key="6">
    <source>
        <dbReference type="Proteomes" id="UP000295573"/>
    </source>
</evidence>
<dbReference type="Gene3D" id="3.40.190.10">
    <property type="entry name" value="Periplasmic binding protein-like II"/>
    <property type="match status" value="1"/>
</dbReference>
<organism evidence="5 6">
    <name type="scientific">Kribbella antiqua</name>
    <dbReference type="NCBI Taxonomy" id="2512217"/>
    <lineage>
        <taxon>Bacteria</taxon>
        <taxon>Bacillati</taxon>
        <taxon>Actinomycetota</taxon>
        <taxon>Actinomycetes</taxon>
        <taxon>Propionibacteriales</taxon>
        <taxon>Kribbellaceae</taxon>
        <taxon>Kribbella</taxon>
    </lineage>
</organism>
<proteinExistence type="inferred from homology"/>
<dbReference type="OrthoDB" id="3718433at2"/>
<keyword evidence="2" id="KW-0813">Transport</keyword>
<dbReference type="PROSITE" id="PS51257">
    <property type="entry name" value="PROKAR_LIPOPROTEIN"/>
    <property type="match status" value="1"/>
</dbReference>
<keyword evidence="3 4" id="KW-0732">Signal</keyword>
<evidence type="ECO:0000313" key="5">
    <source>
        <dbReference type="EMBL" id="TCO40995.1"/>
    </source>
</evidence>
<sequence>MKKVMTALLAASALVTLAACGGNSDDNGSGGSGSSTEKVTLKFQSLAFQKTTVAATKKIVADWNAANPNIQVEYVQGSWDSVHDQLVTQFQGGTAPDIIHDESADITGFINQGYLADLSPYLSQETKDAVSQGVWDTVSSDGKVYAAPTLLQSYVVFANTALLKQAGITATGDSLSWDDLAADAKKLTANGKYGLGWGLKSPTATVLNLGMNFDGQFFEGSGRDAKAKIGDAELAVPKRIHDMAYTDKSIDPTSLTQSGSDVLPGFYAGKYAMVVGGNYAAQQILEEAPKGFQWEVLPPLKGTSSKQAANPQTLSVPAEGKHIEQAAKFIDYYMKAENLAAVGQGDWLIPTTQAARDAILKATGGKNGWQQTLVSGNELTKAPFQSVENYPKWKDQIATPALQEYLANKTDLATLGKKLNDGWGQVNS</sequence>
<protein>
    <submittedName>
        <fullName evidence="5">ABC-type glycerol-3-phosphate transport system substrate-binding protein</fullName>
    </submittedName>
</protein>
<dbReference type="Pfam" id="PF01547">
    <property type="entry name" value="SBP_bac_1"/>
    <property type="match status" value="1"/>
</dbReference>
<evidence type="ECO:0000256" key="3">
    <source>
        <dbReference type="ARBA" id="ARBA00022729"/>
    </source>
</evidence>
<evidence type="ECO:0000256" key="1">
    <source>
        <dbReference type="ARBA" id="ARBA00008520"/>
    </source>
</evidence>
<gene>
    <name evidence="5" type="ORF">EV646_11686</name>
</gene>
<dbReference type="AlphaFoldDB" id="A0A4R2IEC0"/>
<dbReference type="GO" id="GO:0055052">
    <property type="term" value="C:ATP-binding cassette (ABC) transporter complex, substrate-binding subunit-containing"/>
    <property type="evidence" value="ECO:0007669"/>
    <property type="project" value="TreeGrafter"/>
</dbReference>
<dbReference type="GO" id="GO:0042956">
    <property type="term" value="P:maltodextrin transmembrane transport"/>
    <property type="evidence" value="ECO:0007669"/>
    <property type="project" value="TreeGrafter"/>
</dbReference>
<dbReference type="SUPFAM" id="SSF53850">
    <property type="entry name" value="Periplasmic binding protein-like II"/>
    <property type="match status" value="1"/>
</dbReference>
<evidence type="ECO:0000256" key="4">
    <source>
        <dbReference type="SAM" id="SignalP"/>
    </source>
</evidence>
<keyword evidence="6" id="KW-1185">Reference proteome</keyword>
<comment type="similarity">
    <text evidence="1">Belongs to the bacterial solute-binding protein 1 family.</text>
</comment>
<comment type="caution">
    <text evidence="5">The sequence shown here is derived from an EMBL/GenBank/DDBJ whole genome shotgun (WGS) entry which is preliminary data.</text>
</comment>
<name>A0A4R2IEC0_9ACTN</name>
<dbReference type="EMBL" id="SLWR01000016">
    <property type="protein sequence ID" value="TCO40995.1"/>
    <property type="molecule type" value="Genomic_DNA"/>
</dbReference>
<feature type="signal peptide" evidence="4">
    <location>
        <begin position="1"/>
        <end position="18"/>
    </location>
</feature>
<dbReference type="PANTHER" id="PTHR30061">
    <property type="entry name" value="MALTOSE-BINDING PERIPLASMIC PROTEIN"/>
    <property type="match status" value="1"/>
</dbReference>
<reference evidence="5 6" key="1">
    <citation type="journal article" date="2015" name="Stand. Genomic Sci.">
        <title>Genomic Encyclopedia of Bacterial and Archaeal Type Strains, Phase III: the genomes of soil and plant-associated and newly described type strains.</title>
        <authorList>
            <person name="Whitman W.B."/>
            <person name="Woyke T."/>
            <person name="Klenk H.P."/>
            <person name="Zhou Y."/>
            <person name="Lilburn T.G."/>
            <person name="Beck B.J."/>
            <person name="De Vos P."/>
            <person name="Vandamme P."/>
            <person name="Eisen J.A."/>
            <person name="Garrity G."/>
            <person name="Hugenholtz P."/>
            <person name="Kyrpides N.C."/>
        </authorList>
    </citation>
    <scope>NUCLEOTIDE SEQUENCE [LARGE SCALE GENOMIC DNA]</scope>
    <source>
        <strain evidence="5 6">VKM Ac-2541</strain>
    </source>
</reference>
<dbReference type="RefSeq" id="WP_132156439.1">
    <property type="nucleotide sequence ID" value="NZ_SLWR01000016.1"/>
</dbReference>
<accession>A0A4R2IEC0</accession>